<keyword evidence="2 7" id="KW-0813">Transport</keyword>
<keyword evidence="4 7" id="KW-0812">Transmembrane</keyword>
<dbReference type="CDD" id="cd06261">
    <property type="entry name" value="TM_PBP2"/>
    <property type="match status" value="1"/>
</dbReference>
<comment type="similarity">
    <text evidence="7">Belongs to the binding-protein-dependent transport system permease family.</text>
</comment>
<keyword evidence="10" id="KW-1185">Reference proteome</keyword>
<evidence type="ECO:0000256" key="4">
    <source>
        <dbReference type="ARBA" id="ARBA00022692"/>
    </source>
</evidence>
<proteinExistence type="inferred from homology"/>
<evidence type="ECO:0000313" key="10">
    <source>
        <dbReference type="Proteomes" id="UP000306985"/>
    </source>
</evidence>
<dbReference type="RefSeq" id="WP_137450193.1">
    <property type="nucleotide sequence ID" value="NZ_SZZH01000003.1"/>
</dbReference>
<dbReference type="SUPFAM" id="SSF161098">
    <property type="entry name" value="MetI-like"/>
    <property type="match status" value="1"/>
</dbReference>
<feature type="transmembrane region" description="Helical" evidence="7">
    <location>
        <begin position="103"/>
        <end position="124"/>
    </location>
</feature>
<accession>A0A4U6QEJ7</accession>
<dbReference type="PROSITE" id="PS50928">
    <property type="entry name" value="ABC_TM1"/>
    <property type="match status" value="1"/>
</dbReference>
<dbReference type="Pfam" id="PF19300">
    <property type="entry name" value="BPD_transp_1_N"/>
    <property type="match status" value="1"/>
</dbReference>
<dbReference type="OrthoDB" id="9809425at2"/>
<dbReference type="AlphaFoldDB" id="A0A4U6QEJ7"/>
<dbReference type="Gene3D" id="1.10.3720.10">
    <property type="entry name" value="MetI-like"/>
    <property type="match status" value="1"/>
</dbReference>
<name>A0A4U6QEJ7_9ACTN</name>
<dbReference type="EMBL" id="SZZH01000003">
    <property type="protein sequence ID" value="TKV58530.1"/>
    <property type="molecule type" value="Genomic_DNA"/>
</dbReference>
<keyword evidence="5 7" id="KW-1133">Transmembrane helix</keyword>
<organism evidence="9 10">
    <name type="scientific">Nakamurella flava</name>
    <dbReference type="NCBI Taxonomy" id="2576308"/>
    <lineage>
        <taxon>Bacteria</taxon>
        <taxon>Bacillati</taxon>
        <taxon>Actinomycetota</taxon>
        <taxon>Actinomycetes</taxon>
        <taxon>Nakamurellales</taxon>
        <taxon>Nakamurellaceae</taxon>
        <taxon>Nakamurella</taxon>
    </lineage>
</organism>
<dbReference type="InterPro" id="IPR035906">
    <property type="entry name" value="MetI-like_sf"/>
</dbReference>
<evidence type="ECO:0000256" key="6">
    <source>
        <dbReference type="ARBA" id="ARBA00023136"/>
    </source>
</evidence>
<feature type="transmembrane region" description="Helical" evidence="7">
    <location>
        <begin position="304"/>
        <end position="323"/>
    </location>
</feature>
<dbReference type="InterPro" id="IPR045621">
    <property type="entry name" value="BPD_transp_1_N"/>
</dbReference>
<dbReference type="PANTHER" id="PTHR43163">
    <property type="entry name" value="DIPEPTIDE TRANSPORT SYSTEM PERMEASE PROTEIN DPPB-RELATED"/>
    <property type="match status" value="1"/>
</dbReference>
<dbReference type="PANTHER" id="PTHR43163:SF6">
    <property type="entry name" value="DIPEPTIDE TRANSPORT SYSTEM PERMEASE PROTEIN DPPB-RELATED"/>
    <property type="match status" value="1"/>
</dbReference>
<dbReference type="Pfam" id="PF00528">
    <property type="entry name" value="BPD_transp_1"/>
    <property type="match status" value="1"/>
</dbReference>
<evidence type="ECO:0000259" key="8">
    <source>
        <dbReference type="PROSITE" id="PS50928"/>
    </source>
</evidence>
<feature type="transmembrane region" description="Helical" evidence="7">
    <location>
        <begin position="136"/>
        <end position="161"/>
    </location>
</feature>
<sequence length="336" mass="35503">MRLLRFAALRLLLVIPVLFGVVTVTFVLVRVLPGDPVQAFVSAGSTATDVEAIRARLGLDTSIWQQYLTYLGGLFRGDLGTSVATGVPISTELSTRVGPTFELVFLGVGLALVISVVLGVWSALRAHRPLDHVTRVGSLVGTALPEFWLALVLIVIGYQWLGWFPGPGGRVDRGLAPTPLTGAEAVDAALTGNLPSFTSAVAHLVLPVLTIVVGVSAALIRTVRATALEIRAAQPWACAQAHGLTGSTLVRGYLMRGTLARLPTLAALVLGNVLGGVVLVELVFSWQGMGQWLLRGLLTRDYPVVQAGVVISALVFTLAYLVADIVQAALDPRVRV</sequence>
<feature type="transmembrane region" description="Helical" evidence="7">
    <location>
        <begin position="200"/>
        <end position="220"/>
    </location>
</feature>
<comment type="caution">
    <text evidence="9">The sequence shown here is derived from an EMBL/GenBank/DDBJ whole genome shotgun (WGS) entry which is preliminary data.</text>
</comment>
<evidence type="ECO:0000256" key="3">
    <source>
        <dbReference type="ARBA" id="ARBA00022475"/>
    </source>
</evidence>
<reference evidence="9 10" key="1">
    <citation type="submission" date="2019-05" db="EMBL/GenBank/DDBJ databases">
        <title>Nakamurella sp. N5BH11, whole genome shotgun sequence.</title>
        <authorList>
            <person name="Tuo L."/>
        </authorList>
    </citation>
    <scope>NUCLEOTIDE SEQUENCE [LARGE SCALE GENOMIC DNA]</scope>
    <source>
        <strain evidence="9 10">N5BH11</strain>
    </source>
</reference>
<dbReference type="InterPro" id="IPR000515">
    <property type="entry name" value="MetI-like"/>
</dbReference>
<feature type="domain" description="ABC transmembrane type-1" evidence="8">
    <location>
        <begin position="97"/>
        <end position="323"/>
    </location>
</feature>
<keyword evidence="6 7" id="KW-0472">Membrane</keyword>
<evidence type="ECO:0000256" key="7">
    <source>
        <dbReference type="RuleBase" id="RU363032"/>
    </source>
</evidence>
<evidence type="ECO:0000256" key="2">
    <source>
        <dbReference type="ARBA" id="ARBA00022448"/>
    </source>
</evidence>
<evidence type="ECO:0000256" key="1">
    <source>
        <dbReference type="ARBA" id="ARBA00004651"/>
    </source>
</evidence>
<dbReference type="GO" id="GO:0071916">
    <property type="term" value="F:dipeptide transmembrane transporter activity"/>
    <property type="evidence" value="ECO:0007669"/>
    <property type="project" value="TreeGrafter"/>
</dbReference>
<evidence type="ECO:0000313" key="9">
    <source>
        <dbReference type="EMBL" id="TKV58530.1"/>
    </source>
</evidence>
<dbReference type="GO" id="GO:0005886">
    <property type="term" value="C:plasma membrane"/>
    <property type="evidence" value="ECO:0007669"/>
    <property type="project" value="UniProtKB-SubCell"/>
</dbReference>
<gene>
    <name evidence="9" type="ORF">FDO65_13345</name>
</gene>
<feature type="transmembrane region" description="Helical" evidence="7">
    <location>
        <begin position="12"/>
        <end position="32"/>
    </location>
</feature>
<comment type="subcellular location">
    <subcellularLocation>
        <location evidence="1 7">Cell membrane</location>
        <topology evidence="1 7">Multi-pass membrane protein</topology>
    </subcellularLocation>
</comment>
<evidence type="ECO:0000256" key="5">
    <source>
        <dbReference type="ARBA" id="ARBA00022989"/>
    </source>
</evidence>
<protein>
    <submittedName>
        <fullName evidence="9">ABC transporter permease</fullName>
    </submittedName>
</protein>
<feature type="transmembrane region" description="Helical" evidence="7">
    <location>
        <begin position="265"/>
        <end position="284"/>
    </location>
</feature>
<keyword evidence="3" id="KW-1003">Cell membrane</keyword>
<dbReference type="Proteomes" id="UP000306985">
    <property type="component" value="Unassembled WGS sequence"/>
</dbReference>